<evidence type="ECO:0000256" key="2">
    <source>
        <dbReference type="ARBA" id="ARBA00005007"/>
    </source>
</evidence>
<keyword evidence="4" id="KW-0808">Transferase</keyword>
<protein>
    <submittedName>
        <fullName evidence="12">Hexokinase</fullName>
    </submittedName>
</protein>
<dbReference type="RefSeq" id="WP_177528836.1">
    <property type="nucleotide sequence ID" value="NZ_CBCSHE010000001.1"/>
</dbReference>
<dbReference type="InterPro" id="IPR001312">
    <property type="entry name" value="Hexokinase"/>
</dbReference>
<evidence type="ECO:0000256" key="7">
    <source>
        <dbReference type="ARBA" id="ARBA00022840"/>
    </source>
</evidence>
<dbReference type="Gene3D" id="3.30.420.40">
    <property type="match status" value="1"/>
</dbReference>
<dbReference type="PROSITE" id="PS51748">
    <property type="entry name" value="HEXOKINASE_2"/>
    <property type="match status" value="1"/>
</dbReference>
<comment type="catalytic activity">
    <reaction evidence="9">
        <text>D-fructose + ATP = D-fructose 6-phosphate + ADP + H(+)</text>
        <dbReference type="Rhea" id="RHEA:16125"/>
        <dbReference type="ChEBI" id="CHEBI:15378"/>
        <dbReference type="ChEBI" id="CHEBI:30616"/>
        <dbReference type="ChEBI" id="CHEBI:37721"/>
        <dbReference type="ChEBI" id="CHEBI:61527"/>
        <dbReference type="ChEBI" id="CHEBI:456216"/>
        <dbReference type="EC" id="2.7.1.1"/>
    </reaction>
    <physiologicalReaction direction="left-to-right" evidence="9">
        <dbReference type="Rhea" id="RHEA:16126"/>
    </physiologicalReaction>
</comment>
<keyword evidence="6 12" id="KW-0418">Kinase</keyword>
<evidence type="ECO:0000256" key="3">
    <source>
        <dbReference type="ARBA" id="ARBA00009225"/>
    </source>
</evidence>
<organism evidence="12 13">
    <name type="scientific">Treponema peruense</name>
    <dbReference type="NCBI Taxonomy" id="2787628"/>
    <lineage>
        <taxon>Bacteria</taxon>
        <taxon>Pseudomonadati</taxon>
        <taxon>Spirochaetota</taxon>
        <taxon>Spirochaetia</taxon>
        <taxon>Spirochaetales</taxon>
        <taxon>Treponemataceae</taxon>
        <taxon>Treponema</taxon>
    </lineage>
</organism>
<name>A0A7T3RBM6_9SPIR</name>
<evidence type="ECO:0000256" key="8">
    <source>
        <dbReference type="ARBA" id="ARBA00023152"/>
    </source>
</evidence>
<accession>A0A7T3RBM6</accession>
<dbReference type="UniPathway" id="UPA00109">
    <property type="reaction ID" value="UER00180"/>
</dbReference>
<dbReference type="AlphaFoldDB" id="A0A7T3RBM6"/>
<dbReference type="InterPro" id="IPR043129">
    <property type="entry name" value="ATPase_NBD"/>
</dbReference>
<evidence type="ECO:0000256" key="9">
    <source>
        <dbReference type="ARBA" id="ARBA00047905"/>
    </source>
</evidence>
<feature type="domain" description="Hexokinase N-terminal" evidence="10">
    <location>
        <begin position="19"/>
        <end position="192"/>
    </location>
</feature>
<keyword evidence="13" id="KW-1185">Reference proteome</keyword>
<dbReference type="GO" id="GO:0005524">
    <property type="term" value="F:ATP binding"/>
    <property type="evidence" value="ECO:0007669"/>
    <property type="project" value="UniProtKB-KW"/>
</dbReference>
<evidence type="ECO:0000256" key="6">
    <source>
        <dbReference type="ARBA" id="ARBA00022777"/>
    </source>
</evidence>
<dbReference type="GO" id="GO:0006006">
    <property type="term" value="P:glucose metabolic process"/>
    <property type="evidence" value="ECO:0007669"/>
    <property type="project" value="TreeGrafter"/>
</dbReference>
<keyword evidence="5" id="KW-0547">Nucleotide-binding</keyword>
<evidence type="ECO:0000313" key="12">
    <source>
        <dbReference type="EMBL" id="QQA00113.1"/>
    </source>
</evidence>
<keyword evidence="8" id="KW-0324">Glycolysis</keyword>
<dbReference type="PANTHER" id="PTHR19443:SF16">
    <property type="entry name" value="HEXOKINASE TYPE 1-RELATED"/>
    <property type="match status" value="1"/>
</dbReference>
<evidence type="ECO:0000256" key="5">
    <source>
        <dbReference type="ARBA" id="ARBA00022741"/>
    </source>
</evidence>
<evidence type="ECO:0000256" key="1">
    <source>
        <dbReference type="ARBA" id="ARBA00004921"/>
    </source>
</evidence>
<dbReference type="Gene3D" id="3.40.367.20">
    <property type="match status" value="1"/>
</dbReference>
<dbReference type="Pfam" id="PF03727">
    <property type="entry name" value="Hexokinase_2"/>
    <property type="match status" value="1"/>
</dbReference>
<keyword evidence="7" id="KW-0067">ATP-binding</keyword>
<sequence>MNTAVAAFLGKHNFNHHVDINSVTDALLSDMHEGLCRRPASQDMILTYSNPPSKAAAGKSVIVIDAGGTNFRSCLVTFDSTGKPSIDFMEKTKMPGIEKELSRTEFFNQFAENLEHLKDKSCNIGFCFSYPMTITDDGDGILLGFSKEIKAPEVAGCRVGKELKKALADHGWKNKMNVLLLNDTVAALLAGAAAPDEGMKYSSYIGFILGTGMNGAYIQPEDAAYKGLKRQIVVCESGKFDKVARSDFDEAFDAKSVKPGTSRMEKMCSGAYLGPVSFEMIHTAAEEGLFTDAFAKKLLEIKEMTLIEMDAFLHSPYSTASVLGAKAAGCATKEDYDRLFQILDALVERCARLATSILAACVIKSGAGTSSDEPVCILCNGTTFFKTYKIFARVQGYLEDVLVREKGLYYDIISRDNDITLGAAIGGLIGE</sequence>
<dbReference type="InterPro" id="IPR022672">
    <property type="entry name" value="Hexokinase_N"/>
</dbReference>
<dbReference type="Proteomes" id="UP000595224">
    <property type="component" value="Chromosome"/>
</dbReference>
<dbReference type="GO" id="GO:0006096">
    <property type="term" value="P:glycolytic process"/>
    <property type="evidence" value="ECO:0007669"/>
    <property type="project" value="UniProtKB-UniPathway"/>
</dbReference>
<reference evidence="12 13" key="1">
    <citation type="submission" date="2020-11" db="EMBL/GenBank/DDBJ databases">
        <title>Treponema Peruensis nv. sp., first commensal Treponema isolated from human feces.</title>
        <authorList>
            <person name="Belkhou C."/>
            <person name="Raes J."/>
        </authorList>
    </citation>
    <scope>NUCLEOTIDE SEQUENCE [LARGE SCALE GENOMIC DNA]</scope>
    <source>
        <strain evidence="12 13">RCC2812</strain>
    </source>
</reference>
<dbReference type="GO" id="GO:0005536">
    <property type="term" value="F:D-glucose binding"/>
    <property type="evidence" value="ECO:0007669"/>
    <property type="project" value="InterPro"/>
</dbReference>
<dbReference type="EMBL" id="CP064936">
    <property type="protein sequence ID" value="QQA00113.1"/>
    <property type="molecule type" value="Genomic_DNA"/>
</dbReference>
<gene>
    <name evidence="12" type="ORF">IWA51_07440</name>
</gene>
<comment type="pathway">
    <text evidence="2">Carbohydrate metabolism.</text>
</comment>
<evidence type="ECO:0000259" key="11">
    <source>
        <dbReference type="Pfam" id="PF03727"/>
    </source>
</evidence>
<comment type="pathway">
    <text evidence="1">Carbohydrate degradation.</text>
</comment>
<evidence type="ECO:0000313" key="13">
    <source>
        <dbReference type="Proteomes" id="UP000595224"/>
    </source>
</evidence>
<feature type="domain" description="Hexokinase C-terminal" evidence="11">
    <location>
        <begin position="205"/>
        <end position="426"/>
    </location>
</feature>
<evidence type="ECO:0000259" key="10">
    <source>
        <dbReference type="Pfam" id="PF00349"/>
    </source>
</evidence>
<dbReference type="InterPro" id="IPR022673">
    <property type="entry name" value="Hexokinase_C"/>
</dbReference>
<dbReference type="PRINTS" id="PR00475">
    <property type="entry name" value="HEXOKINASE"/>
</dbReference>
<dbReference type="KEGG" id="tper:IWA51_07440"/>
<dbReference type="GO" id="GO:0008865">
    <property type="term" value="F:fructokinase activity"/>
    <property type="evidence" value="ECO:0007669"/>
    <property type="project" value="TreeGrafter"/>
</dbReference>
<dbReference type="Pfam" id="PF00349">
    <property type="entry name" value="Hexokinase_1"/>
    <property type="match status" value="1"/>
</dbReference>
<proteinExistence type="inferred from homology"/>
<dbReference type="GO" id="GO:0001678">
    <property type="term" value="P:intracellular glucose homeostasis"/>
    <property type="evidence" value="ECO:0007669"/>
    <property type="project" value="InterPro"/>
</dbReference>
<evidence type="ECO:0000256" key="4">
    <source>
        <dbReference type="ARBA" id="ARBA00022679"/>
    </source>
</evidence>
<dbReference type="SUPFAM" id="SSF53067">
    <property type="entry name" value="Actin-like ATPase domain"/>
    <property type="match status" value="2"/>
</dbReference>
<dbReference type="CDD" id="cd24000">
    <property type="entry name" value="ASKHA_NBD_HK"/>
    <property type="match status" value="1"/>
</dbReference>
<comment type="similarity">
    <text evidence="3">Belongs to the hexokinase family.</text>
</comment>
<dbReference type="PANTHER" id="PTHR19443">
    <property type="entry name" value="HEXOKINASE"/>
    <property type="match status" value="1"/>
</dbReference>
<dbReference type="GO" id="GO:0004340">
    <property type="term" value="F:glucokinase activity"/>
    <property type="evidence" value="ECO:0007669"/>
    <property type="project" value="TreeGrafter"/>
</dbReference>